<evidence type="ECO:0000313" key="4">
    <source>
        <dbReference type="Proteomes" id="UP000319210"/>
    </source>
</evidence>
<proteinExistence type="predicted"/>
<dbReference type="AlphaFoldDB" id="A0A4Y3QW52"/>
<dbReference type="SUPFAM" id="SSF55729">
    <property type="entry name" value="Acyl-CoA N-acyltransferases (Nat)"/>
    <property type="match status" value="1"/>
</dbReference>
<reference evidence="3 4" key="1">
    <citation type="submission" date="2019-06" db="EMBL/GenBank/DDBJ databases">
        <title>Whole genome shotgun sequence of Streptomyces cacaoi subsp. cacaoi NBRC 12748.</title>
        <authorList>
            <person name="Hosoyama A."/>
            <person name="Uohara A."/>
            <person name="Ohji S."/>
            <person name="Ichikawa N."/>
        </authorList>
    </citation>
    <scope>NUCLEOTIDE SEQUENCE [LARGE SCALE GENOMIC DNA]</scope>
    <source>
        <strain evidence="3 4">NBRC 12748</strain>
    </source>
</reference>
<feature type="region of interest" description="Disordered" evidence="1">
    <location>
        <begin position="197"/>
        <end position="232"/>
    </location>
</feature>
<evidence type="ECO:0000313" key="3">
    <source>
        <dbReference type="EMBL" id="GEB48897.1"/>
    </source>
</evidence>
<gene>
    <name evidence="3" type="ORF">SCA03_14480</name>
</gene>
<organism evidence="3 4">
    <name type="scientific">Streptomyces cacaoi</name>
    <dbReference type="NCBI Taxonomy" id="1898"/>
    <lineage>
        <taxon>Bacteria</taxon>
        <taxon>Bacillati</taxon>
        <taxon>Actinomycetota</taxon>
        <taxon>Actinomycetes</taxon>
        <taxon>Kitasatosporales</taxon>
        <taxon>Streptomycetaceae</taxon>
        <taxon>Streptomyces</taxon>
    </lineage>
</organism>
<dbReference type="Pfam" id="PF00583">
    <property type="entry name" value="Acetyltransf_1"/>
    <property type="match status" value="1"/>
</dbReference>
<dbReference type="InterPro" id="IPR000182">
    <property type="entry name" value="GNAT_dom"/>
</dbReference>
<protein>
    <recommendedName>
        <fullName evidence="2">N-acetyltransferase domain-containing protein</fullName>
    </recommendedName>
</protein>
<dbReference type="Gene3D" id="3.40.630.30">
    <property type="match status" value="1"/>
</dbReference>
<dbReference type="Proteomes" id="UP000319210">
    <property type="component" value="Unassembled WGS sequence"/>
</dbReference>
<dbReference type="InterPro" id="IPR016181">
    <property type="entry name" value="Acyl_CoA_acyltransferase"/>
</dbReference>
<sequence length="232" mass="25307">MTQRSGFEVEFLDGVGAARAEGAFRQVYAEVFAEPPYSETEEDAAAAFRRFRSQTRKEGFHAALARAAGGEAVGMAYGYPLGPRTGWWDRLTKPVPEEMRREDGRRTFGLMELAVRAGWRGRGVARRLHGTLLGGLEAERVLLNVHPEGKAALAAYRSWGYRKIGEARPWAGADLHDVLLLDLAHWAAKSSVVQRSAQRRGVAQPVPVRPGGITSEAVPVPRSAGPRGPGPR</sequence>
<feature type="domain" description="N-acetyltransferase" evidence="2">
    <location>
        <begin position="22"/>
        <end position="182"/>
    </location>
</feature>
<dbReference type="OrthoDB" id="4536199at2"/>
<name>A0A4Y3QW52_STRCI</name>
<evidence type="ECO:0000256" key="1">
    <source>
        <dbReference type="SAM" id="MobiDB-lite"/>
    </source>
</evidence>
<comment type="caution">
    <text evidence="3">The sequence shown here is derived from an EMBL/GenBank/DDBJ whole genome shotgun (WGS) entry which is preliminary data.</text>
</comment>
<keyword evidence="4" id="KW-1185">Reference proteome</keyword>
<evidence type="ECO:0000259" key="2">
    <source>
        <dbReference type="PROSITE" id="PS51186"/>
    </source>
</evidence>
<dbReference type="EMBL" id="BJMM01000004">
    <property type="protein sequence ID" value="GEB48897.1"/>
    <property type="molecule type" value="Genomic_DNA"/>
</dbReference>
<accession>A0A4Y3QW52</accession>
<dbReference type="PROSITE" id="PS51186">
    <property type="entry name" value="GNAT"/>
    <property type="match status" value="1"/>
</dbReference>
<dbReference type="GO" id="GO:0016747">
    <property type="term" value="F:acyltransferase activity, transferring groups other than amino-acyl groups"/>
    <property type="evidence" value="ECO:0007669"/>
    <property type="project" value="InterPro"/>
</dbReference>